<dbReference type="EMBL" id="BK015811">
    <property type="protein sequence ID" value="DAE26200.1"/>
    <property type="molecule type" value="Genomic_DNA"/>
</dbReference>
<evidence type="ECO:0000313" key="1">
    <source>
        <dbReference type="EMBL" id="DAE26200.1"/>
    </source>
</evidence>
<organism evidence="1">
    <name type="scientific">Siphoviridae sp. ctcMb1</name>
    <dbReference type="NCBI Taxonomy" id="2827276"/>
    <lineage>
        <taxon>Viruses</taxon>
        <taxon>Duplodnaviria</taxon>
        <taxon>Heunggongvirae</taxon>
        <taxon>Uroviricota</taxon>
        <taxon>Caudoviricetes</taxon>
    </lineage>
</organism>
<proteinExistence type="predicted"/>
<sequence length="139" mass="15285">MLTELCGVLRNWFETDRISGTYTVENGSIALPFLQEGQFFRIVGSVFNDGVHQYPDYGMADETFDGSVWPMAVPSAVLALEAEIRAWQEKNGDAAASPFTSESFGGYSYSKGSSGSASANGAVTWQTTFKSRMNQWRKI</sequence>
<reference evidence="1" key="1">
    <citation type="journal article" date="2021" name="Proc. Natl. Acad. Sci. U.S.A.">
        <title>A Catalog of Tens of Thousands of Viruses from Human Metagenomes Reveals Hidden Associations with Chronic Diseases.</title>
        <authorList>
            <person name="Tisza M.J."/>
            <person name="Buck C.B."/>
        </authorList>
    </citation>
    <scope>NUCLEOTIDE SEQUENCE</scope>
    <source>
        <strain evidence="1">CtcMb1</strain>
    </source>
</reference>
<protein>
    <submittedName>
        <fullName evidence="1">Uncharacterized protein</fullName>
    </submittedName>
</protein>
<accession>A0A8S5R499</accession>
<name>A0A8S5R499_9CAUD</name>